<proteinExistence type="predicted"/>
<dbReference type="EMBL" id="BMRP01000045">
    <property type="protein sequence ID" value="GGU94187.1"/>
    <property type="molecule type" value="Genomic_DNA"/>
</dbReference>
<accession>A0ABQ2VLI3</accession>
<keyword evidence="3" id="KW-1185">Reference proteome</keyword>
<dbReference type="Proteomes" id="UP000654471">
    <property type="component" value="Unassembled WGS sequence"/>
</dbReference>
<organism evidence="2 3">
    <name type="scientific">Streptomyces albospinus</name>
    <dbReference type="NCBI Taxonomy" id="285515"/>
    <lineage>
        <taxon>Bacteria</taxon>
        <taxon>Bacillati</taxon>
        <taxon>Actinomycetota</taxon>
        <taxon>Actinomycetes</taxon>
        <taxon>Kitasatosporales</taxon>
        <taxon>Streptomycetaceae</taxon>
        <taxon>Streptomyces</taxon>
    </lineage>
</organism>
<name>A0ABQ2VLI3_9ACTN</name>
<comment type="caution">
    <text evidence="2">The sequence shown here is derived from an EMBL/GenBank/DDBJ whole genome shotgun (WGS) entry which is preliminary data.</text>
</comment>
<gene>
    <name evidence="2" type="ORF">GCM10010211_71540</name>
</gene>
<reference evidence="3" key="1">
    <citation type="journal article" date="2019" name="Int. J. Syst. Evol. Microbiol.">
        <title>The Global Catalogue of Microorganisms (GCM) 10K type strain sequencing project: providing services to taxonomists for standard genome sequencing and annotation.</title>
        <authorList>
            <consortium name="The Broad Institute Genomics Platform"/>
            <consortium name="The Broad Institute Genome Sequencing Center for Infectious Disease"/>
            <person name="Wu L."/>
            <person name="Ma J."/>
        </authorList>
    </citation>
    <scope>NUCLEOTIDE SEQUENCE [LARGE SCALE GENOMIC DNA]</scope>
    <source>
        <strain evidence="3">JCM 3399</strain>
    </source>
</reference>
<protein>
    <submittedName>
        <fullName evidence="2">Uncharacterized protein</fullName>
    </submittedName>
</protein>
<evidence type="ECO:0000256" key="1">
    <source>
        <dbReference type="SAM" id="MobiDB-lite"/>
    </source>
</evidence>
<feature type="region of interest" description="Disordered" evidence="1">
    <location>
        <begin position="1"/>
        <end position="60"/>
    </location>
</feature>
<evidence type="ECO:0000313" key="3">
    <source>
        <dbReference type="Proteomes" id="UP000654471"/>
    </source>
</evidence>
<feature type="compositionally biased region" description="Gly residues" evidence="1">
    <location>
        <begin position="32"/>
        <end position="44"/>
    </location>
</feature>
<evidence type="ECO:0000313" key="2">
    <source>
        <dbReference type="EMBL" id="GGU94187.1"/>
    </source>
</evidence>
<sequence>MTLLIPQAPLPVRGVPGASHAARPLTKNGGQESSGGGRHGGGGRTDPSLGSSVRTGPPVVTDWMAARAMVRAAREPSPVMAGERSVRRR</sequence>